<sequence>MSCRRGVKSSTPQMKGRIRPVRMKRMMNGTTELIFLPAGQFLSLHTHSAIEIPLHCQLPNSSVVNSFNLIPTLNSTPRQPLLLPTQGLNRM</sequence>
<dbReference type="AlphaFoldDB" id="A6KP55"/>
<gene>
    <name evidence="1" type="primary">Was_predicted</name>
    <name evidence="1" type="ORF">rCG_22891</name>
</gene>
<organism evidence="1 2">
    <name type="scientific">Rattus norvegicus</name>
    <name type="common">Rat</name>
    <dbReference type="NCBI Taxonomy" id="10116"/>
    <lineage>
        <taxon>Eukaryota</taxon>
        <taxon>Metazoa</taxon>
        <taxon>Chordata</taxon>
        <taxon>Craniata</taxon>
        <taxon>Vertebrata</taxon>
        <taxon>Euteleostomi</taxon>
        <taxon>Mammalia</taxon>
        <taxon>Eutheria</taxon>
        <taxon>Euarchontoglires</taxon>
        <taxon>Glires</taxon>
        <taxon>Rodentia</taxon>
        <taxon>Myomorpha</taxon>
        <taxon>Muroidea</taxon>
        <taxon>Muridae</taxon>
        <taxon>Murinae</taxon>
        <taxon>Rattus</taxon>
    </lineage>
</organism>
<evidence type="ECO:0000313" key="2">
    <source>
        <dbReference type="Proteomes" id="UP000234681"/>
    </source>
</evidence>
<dbReference type="Proteomes" id="UP000234681">
    <property type="component" value="Chromosome X"/>
</dbReference>
<protein>
    <submittedName>
        <fullName evidence="1">Wiskott-Aldrich syndrome homolog (Human) (Predicted), isoform CRA_b</fullName>
    </submittedName>
</protein>
<evidence type="ECO:0000313" key="1">
    <source>
        <dbReference type="EMBL" id="EDL83803.1"/>
    </source>
</evidence>
<reference evidence="2" key="1">
    <citation type="submission" date="2005-09" db="EMBL/GenBank/DDBJ databases">
        <authorList>
            <person name="Mural R.J."/>
            <person name="Li P.W."/>
            <person name="Adams M.D."/>
            <person name="Amanatides P.G."/>
            <person name="Baden-Tillson H."/>
            <person name="Barnstead M."/>
            <person name="Chin S.H."/>
            <person name="Dew I."/>
            <person name="Evans C.A."/>
            <person name="Ferriera S."/>
            <person name="Flanigan M."/>
            <person name="Fosler C."/>
            <person name="Glodek A."/>
            <person name="Gu Z."/>
            <person name="Holt R.A."/>
            <person name="Jennings D."/>
            <person name="Kraft C.L."/>
            <person name="Lu F."/>
            <person name="Nguyen T."/>
            <person name="Nusskern D.R."/>
            <person name="Pfannkoch C.M."/>
            <person name="Sitter C."/>
            <person name="Sutton G.G."/>
            <person name="Venter J.C."/>
            <person name="Wang Z."/>
            <person name="Woodage T."/>
            <person name="Zheng X.H."/>
            <person name="Zhong F."/>
        </authorList>
    </citation>
    <scope>NUCLEOTIDE SEQUENCE [LARGE SCALE GENOMIC DNA]</scope>
    <source>
        <strain>BN</strain>
        <strain evidence="2">Sprague-Dawley</strain>
    </source>
</reference>
<feature type="non-terminal residue" evidence="1">
    <location>
        <position position="91"/>
    </location>
</feature>
<name>A6KP55_RAT</name>
<accession>A6KP55</accession>
<proteinExistence type="predicted"/>
<dbReference type="EMBL" id="CH474078">
    <property type="protein sequence ID" value="EDL83803.1"/>
    <property type="molecule type" value="Genomic_DNA"/>
</dbReference>